<comment type="caution">
    <text evidence="1">The sequence shown here is derived from an EMBL/GenBank/DDBJ whole genome shotgun (WGS) entry which is preliminary data.</text>
</comment>
<reference evidence="1" key="1">
    <citation type="submission" date="2021-06" db="EMBL/GenBank/DDBJ databases">
        <authorList>
            <person name="Kallberg Y."/>
            <person name="Tangrot J."/>
            <person name="Rosling A."/>
        </authorList>
    </citation>
    <scope>NUCLEOTIDE SEQUENCE</scope>
    <source>
        <strain evidence="1">IL203A</strain>
    </source>
</reference>
<protein>
    <submittedName>
        <fullName evidence="1">10635_t:CDS:1</fullName>
    </submittedName>
</protein>
<evidence type="ECO:0000313" key="1">
    <source>
        <dbReference type="EMBL" id="CAG8728637.1"/>
    </source>
</evidence>
<gene>
    <name evidence="1" type="ORF">DHETER_LOCUS13290</name>
</gene>
<sequence>MKYQMYTKYKIHEHTYKVGNLVKVQIDKINCVPKDRFALLCKVHKVFFRNMYRLISQFGIFDKVFLASVVLPLGPKEFSELDNPPINMTI</sequence>
<evidence type="ECO:0000313" key="2">
    <source>
        <dbReference type="Proteomes" id="UP000789702"/>
    </source>
</evidence>
<dbReference type="Proteomes" id="UP000789702">
    <property type="component" value="Unassembled WGS sequence"/>
</dbReference>
<name>A0ACA9PYD4_9GLOM</name>
<organism evidence="1 2">
    <name type="scientific">Dentiscutata heterogama</name>
    <dbReference type="NCBI Taxonomy" id="1316150"/>
    <lineage>
        <taxon>Eukaryota</taxon>
        <taxon>Fungi</taxon>
        <taxon>Fungi incertae sedis</taxon>
        <taxon>Mucoromycota</taxon>
        <taxon>Glomeromycotina</taxon>
        <taxon>Glomeromycetes</taxon>
        <taxon>Diversisporales</taxon>
        <taxon>Gigasporaceae</taxon>
        <taxon>Dentiscutata</taxon>
    </lineage>
</organism>
<dbReference type="EMBL" id="CAJVPU010035810">
    <property type="protein sequence ID" value="CAG8728637.1"/>
    <property type="molecule type" value="Genomic_DNA"/>
</dbReference>
<accession>A0ACA9PYD4</accession>
<keyword evidence="2" id="KW-1185">Reference proteome</keyword>
<proteinExistence type="predicted"/>
<feature type="non-terminal residue" evidence="1">
    <location>
        <position position="90"/>
    </location>
</feature>